<organism evidence="3 4">
    <name type="scientific">Symbiodinium microadriaticum</name>
    <name type="common">Dinoflagellate</name>
    <name type="synonym">Zooxanthella microadriatica</name>
    <dbReference type="NCBI Taxonomy" id="2951"/>
    <lineage>
        <taxon>Eukaryota</taxon>
        <taxon>Sar</taxon>
        <taxon>Alveolata</taxon>
        <taxon>Dinophyceae</taxon>
        <taxon>Suessiales</taxon>
        <taxon>Symbiodiniaceae</taxon>
        <taxon>Symbiodinium</taxon>
    </lineage>
</organism>
<dbReference type="Proteomes" id="UP000186817">
    <property type="component" value="Unassembled WGS sequence"/>
</dbReference>
<dbReference type="PROSITE" id="PS50005">
    <property type="entry name" value="TPR"/>
    <property type="match status" value="2"/>
</dbReference>
<evidence type="ECO:0000313" key="4">
    <source>
        <dbReference type="Proteomes" id="UP000186817"/>
    </source>
</evidence>
<evidence type="ECO:0000256" key="1">
    <source>
        <dbReference type="ARBA" id="ARBA00022803"/>
    </source>
</evidence>
<dbReference type="PANTHER" id="PTHR12558">
    <property type="entry name" value="CELL DIVISION CYCLE 16,23,27"/>
    <property type="match status" value="1"/>
</dbReference>
<reference evidence="3 4" key="1">
    <citation type="submission" date="2016-02" db="EMBL/GenBank/DDBJ databases">
        <title>Genome analysis of coral dinoflagellate symbionts highlights evolutionary adaptations to a symbiotic lifestyle.</title>
        <authorList>
            <person name="Aranda M."/>
            <person name="Li Y."/>
            <person name="Liew Y.J."/>
            <person name="Baumgarten S."/>
            <person name="Simakov O."/>
            <person name="Wilson M."/>
            <person name="Piel J."/>
            <person name="Ashoor H."/>
            <person name="Bougouffa S."/>
            <person name="Bajic V.B."/>
            <person name="Ryu T."/>
            <person name="Ravasi T."/>
            <person name="Bayer T."/>
            <person name="Micklem G."/>
            <person name="Kim H."/>
            <person name="Bhak J."/>
            <person name="Lajeunesse T.C."/>
            <person name="Voolstra C.R."/>
        </authorList>
    </citation>
    <scope>NUCLEOTIDE SEQUENCE [LARGE SCALE GENOMIC DNA]</scope>
    <source>
        <strain evidence="3 4">CCMP2467</strain>
    </source>
</reference>
<dbReference type="InterPro" id="IPR019734">
    <property type="entry name" value="TPR_rpt"/>
</dbReference>
<keyword evidence="4" id="KW-1185">Reference proteome</keyword>
<gene>
    <name evidence="3" type="ORF">AK812_SmicGene37674</name>
</gene>
<evidence type="ECO:0000256" key="2">
    <source>
        <dbReference type="ARBA" id="ARBA00038210"/>
    </source>
</evidence>
<dbReference type="PANTHER" id="PTHR12558:SF13">
    <property type="entry name" value="CELL DIVISION CYCLE PROTEIN 27 HOMOLOG"/>
    <property type="match status" value="1"/>
</dbReference>
<keyword evidence="1" id="KW-0802">TPR repeat</keyword>
<protein>
    <submittedName>
        <fullName evidence="3">Uncharacterized protein</fullName>
    </submittedName>
</protein>
<dbReference type="SUPFAM" id="SSF48452">
    <property type="entry name" value="TPR-like"/>
    <property type="match status" value="1"/>
</dbReference>
<sequence length="355" mass="39029">MLFPGSKRSKRLGVTFISCLARRMDFEIVLTGIRNVWDKLQAFGATCGATTKTSRREEVGLTHVFVLHPLDSEHPEATRSTQRGARLLHEGRADESIRELHDARELAPRSHVACCNLGCAYQTKNDDRAALYWYREAHRLDPHDETATFALALLEQRRGQAEEARRLLMAFLQEVDSSHVGALRQLGRLHQRECHWSQAAGCFHRLIAVDPTNDEWPAQLQVCLDQVEIKDGNGQAVLVPLVPNVRSVRGGIMIRGLVLLVACSSAVGGPLGGLLASLTGHEANATCDHHACAATSFAAFFPEAADHAASHFLPDISGDSITGGHAHDDSHLDQFAGESLLSSRRPRIFVSFEKK</sequence>
<proteinExistence type="inferred from homology"/>
<dbReference type="AlphaFoldDB" id="A0A1Q9CFV5"/>
<comment type="similarity">
    <text evidence="2">Belongs to the APC3/CDC27 family.</text>
</comment>
<dbReference type="OrthoDB" id="415573at2759"/>
<evidence type="ECO:0000313" key="3">
    <source>
        <dbReference type="EMBL" id="OLP81737.1"/>
    </source>
</evidence>
<dbReference type="EMBL" id="LSRX01001253">
    <property type="protein sequence ID" value="OLP81737.1"/>
    <property type="molecule type" value="Genomic_DNA"/>
</dbReference>
<accession>A0A1Q9CFV5</accession>
<dbReference type="SMART" id="SM00028">
    <property type="entry name" value="TPR"/>
    <property type="match status" value="2"/>
</dbReference>
<name>A0A1Q9CFV5_SYMMI</name>
<comment type="caution">
    <text evidence="3">The sequence shown here is derived from an EMBL/GenBank/DDBJ whole genome shotgun (WGS) entry which is preliminary data.</text>
</comment>
<dbReference type="InterPro" id="IPR011990">
    <property type="entry name" value="TPR-like_helical_dom_sf"/>
</dbReference>
<dbReference type="Gene3D" id="1.25.40.10">
    <property type="entry name" value="Tetratricopeptide repeat domain"/>
    <property type="match status" value="1"/>
</dbReference>